<evidence type="ECO:0000313" key="2">
    <source>
        <dbReference type="EMBL" id="NVN18988.1"/>
    </source>
</evidence>
<accession>A0A850NL12</accession>
<keyword evidence="1" id="KW-1133">Transmembrane helix</keyword>
<evidence type="ECO:0000313" key="3">
    <source>
        <dbReference type="Proteomes" id="UP000558089"/>
    </source>
</evidence>
<dbReference type="RefSeq" id="WP_159075830.1">
    <property type="nucleotide sequence ID" value="NZ_WYET01000004.1"/>
</dbReference>
<organism evidence="2 3">
    <name type="scientific">Flagellimonas chongwuensis</name>
    <dbReference type="NCBI Taxonomy" id="2697365"/>
    <lineage>
        <taxon>Bacteria</taxon>
        <taxon>Pseudomonadati</taxon>
        <taxon>Bacteroidota</taxon>
        <taxon>Flavobacteriia</taxon>
        <taxon>Flavobacteriales</taxon>
        <taxon>Flavobacteriaceae</taxon>
        <taxon>Flagellimonas</taxon>
    </lineage>
</organism>
<dbReference type="EMBL" id="WYET01000004">
    <property type="protein sequence ID" value="NVN18988.1"/>
    <property type="molecule type" value="Genomic_DNA"/>
</dbReference>
<feature type="transmembrane region" description="Helical" evidence="1">
    <location>
        <begin position="154"/>
        <end position="181"/>
    </location>
</feature>
<evidence type="ECO:0000256" key="1">
    <source>
        <dbReference type="SAM" id="Phobius"/>
    </source>
</evidence>
<sequence length="188" mass="22392">MIIMYTFFNEILGYFITYSDQFQFFSDSKYTPNNIVIYNIYQVVFFVYMFDVYRKILKSDKLKKLIFYLIIACMLGYLANGILVNPLIYQTTYAHIFGSVLMVLITFMYLREKLKEESAHPLKFNLMFWVTIGLLAFYIPFPLILTFYKIKAVYGIWIFLKPILVTSIILMYGFIIFGLLIGKRRAFR</sequence>
<name>A0A850NL12_9FLAO</name>
<gene>
    <name evidence="2" type="ORF">GUA46_11595</name>
</gene>
<keyword evidence="3" id="KW-1185">Reference proteome</keyword>
<comment type="caution">
    <text evidence="2">The sequence shown here is derived from an EMBL/GenBank/DDBJ whole genome shotgun (WGS) entry which is preliminary data.</text>
</comment>
<dbReference type="AlphaFoldDB" id="A0A850NL12"/>
<reference evidence="2 3" key="1">
    <citation type="submission" date="2020-01" db="EMBL/GenBank/DDBJ databases">
        <title>Draft Genome Analysis of Muricauda sp. HICW Isolated from coastal seawater of PR China.</title>
        <authorList>
            <person name="Chen M.-X."/>
        </authorList>
    </citation>
    <scope>NUCLEOTIDE SEQUENCE [LARGE SCALE GENOMIC DNA]</scope>
    <source>
        <strain evidence="2 3">HICW</strain>
    </source>
</reference>
<feature type="transmembrane region" description="Helical" evidence="1">
    <location>
        <begin position="35"/>
        <end position="53"/>
    </location>
</feature>
<dbReference type="Proteomes" id="UP000558089">
    <property type="component" value="Unassembled WGS sequence"/>
</dbReference>
<proteinExistence type="predicted"/>
<protein>
    <submittedName>
        <fullName evidence="2">Uncharacterized protein</fullName>
    </submittedName>
</protein>
<feature type="transmembrane region" description="Helical" evidence="1">
    <location>
        <begin position="122"/>
        <end position="148"/>
    </location>
</feature>
<keyword evidence="1" id="KW-0812">Transmembrane</keyword>
<feature type="transmembrane region" description="Helical" evidence="1">
    <location>
        <begin position="93"/>
        <end position="110"/>
    </location>
</feature>
<feature type="transmembrane region" description="Helical" evidence="1">
    <location>
        <begin position="65"/>
        <end position="87"/>
    </location>
</feature>
<keyword evidence="1" id="KW-0472">Membrane</keyword>